<dbReference type="Gene3D" id="2.60.40.2020">
    <property type="match status" value="1"/>
</dbReference>
<keyword evidence="2" id="KW-0789">Thiol protease inhibitor</keyword>
<dbReference type="EMBL" id="JBGORX010000001">
    <property type="protein sequence ID" value="MFJ1267313.1"/>
    <property type="molecule type" value="Genomic_DNA"/>
</dbReference>
<evidence type="ECO:0000313" key="6">
    <source>
        <dbReference type="Proteomes" id="UP001615550"/>
    </source>
</evidence>
<dbReference type="InterPro" id="IPR052781">
    <property type="entry name" value="Cys_protease_inhibitor_I42"/>
</dbReference>
<feature type="signal peptide" evidence="3">
    <location>
        <begin position="1"/>
        <end position="18"/>
    </location>
</feature>
<keyword evidence="6" id="KW-1185">Reference proteome</keyword>
<feature type="chain" id="PRO_5047543012" evidence="3">
    <location>
        <begin position="19"/>
        <end position="119"/>
    </location>
</feature>
<comment type="caution">
    <text evidence="5">The sequence shown here is derived from an EMBL/GenBank/DDBJ whole genome shotgun (WGS) entry which is preliminary data.</text>
</comment>
<dbReference type="PANTHER" id="PTHR36530:SF1">
    <property type="entry name" value="AMOEBIASIN-1"/>
    <property type="match status" value="1"/>
</dbReference>
<name>A0ABW8D3P3_9GAMM</name>
<proteinExistence type="predicted"/>
<gene>
    <name evidence="5" type="ORF">ACD661_01940</name>
</gene>
<dbReference type="InterPro" id="IPR018990">
    <property type="entry name" value="Prot_inh_I42_chagasin"/>
</dbReference>
<sequence>MRALLSCLLLGISIMAYADDETMTVNAKASELIINLPANPTTGFQWSIVKYDHALLTLSSSTYEKPKTNMVGAGGQMHYVFQLNKGSVAPKSTELKFKYGRSWEPKTATLKTIKVNFVK</sequence>
<dbReference type="GO" id="GO:0030414">
    <property type="term" value="F:peptidase inhibitor activity"/>
    <property type="evidence" value="ECO:0007669"/>
    <property type="project" value="UniProtKB-KW"/>
</dbReference>
<dbReference type="RefSeq" id="WP_400185909.1">
    <property type="nucleotide sequence ID" value="NZ_JBGORX010000001.1"/>
</dbReference>
<dbReference type="PANTHER" id="PTHR36530">
    <property type="entry name" value="INHIBITOR OF CYSTEINE PEPTIDASE"/>
    <property type="match status" value="1"/>
</dbReference>
<feature type="domain" description="Proteinase inhibitor I42 chagasin" evidence="4">
    <location>
        <begin position="30"/>
        <end position="116"/>
    </location>
</feature>
<evidence type="ECO:0000256" key="2">
    <source>
        <dbReference type="ARBA" id="ARBA00022704"/>
    </source>
</evidence>
<reference evidence="5 6" key="1">
    <citation type="submission" date="2024-08" db="EMBL/GenBank/DDBJ databases">
        <title>Draft Genome Sequence of Legionella lytica strain DSB2004, Isolated From a Fire Sprinkler System.</title>
        <authorList>
            <person name="Everhart A.D."/>
            <person name="Kidane D.T."/>
            <person name="Farone A.L."/>
            <person name="Farone M.B."/>
        </authorList>
    </citation>
    <scope>NUCLEOTIDE SEQUENCE [LARGE SCALE GENOMIC DNA]</scope>
    <source>
        <strain evidence="5 6">DSB2004</strain>
    </source>
</reference>
<dbReference type="Proteomes" id="UP001615550">
    <property type="component" value="Unassembled WGS sequence"/>
</dbReference>
<keyword evidence="1 5" id="KW-0646">Protease inhibitor</keyword>
<protein>
    <submittedName>
        <fullName evidence="5">Protease inhibitor I42 family protein</fullName>
    </submittedName>
</protein>
<dbReference type="Pfam" id="PF09394">
    <property type="entry name" value="Inhibitor_I42"/>
    <property type="match status" value="1"/>
</dbReference>
<evidence type="ECO:0000256" key="3">
    <source>
        <dbReference type="SAM" id="SignalP"/>
    </source>
</evidence>
<dbReference type="SUPFAM" id="SSF141066">
    <property type="entry name" value="ICP-like"/>
    <property type="match status" value="1"/>
</dbReference>
<evidence type="ECO:0000256" key="1">
    <source>
        <dbReference type="ARBA" id="ARBA00022690"/>
    </source>
</evidence>
<dbReference type="InterPro" id="IPR036331">
    <property type="entry name" value="Chagasin-like_sf"/>
</dbReference>
<organism evidence="5 6">
    <name type="scientific">Legionella lytica</name>
    <dbReference type="NCBI Taxonomy" id="96232"/>
    <lineage>
        <taxon>Bacteria</taxon>
        <taxon>Pseudomonadati</taxon>
        <taxon>Pseudomonadota</taxon>
        <taxon>Gammaproteobacteria</taxon>
        <taxon>Legionellales</taxon>
        <taxon>Legionellaceae</taxon>
        <taxon>Legionella</taxon>
    </lineage>
</organism>
<evidence type="ECO:0000313" key="5">
    <source>
        <dbReference type="EMBL" id="MFJ1267313.1"/>
    </source>
</evidence>
<keyword evidence="3" id="KW-0732">Signal</keyword>
<evidence type="ECO:0000259" key="4">
    <source>
        <dbReference type="Pfam" id="PF09394"/>
    </source>
</evidence>
<accession>A0ABW8D3P3</accession>